<evidence type="ECO:0000256" key="2">
    <source>
        <dbReference type="ARBA" id="ARBA00003949"/>
    </source>
</evidence>
<accession>A0A2T2X7I6</accession>
<evidence type="ECO:0000256" key="6">
    <source>
        <dbReference type="ARBA" id="ARBA00022723"/>
    </source>
</evidence>
<evidence type="ECO:0000259" key="15">
    <source>
        <dbReference type="PROSITE" id="PS51747"/>
    </source>
</evidence>
<evidence type="ECO:0000313" key="17">
    <source>
        <dbReference type="Proteomes" id="UP000242699"/>
    </source>
</evidence>
<dbReference type="GO" id="GO:0072527">
    <property type="term" value="P:pyrimidine-containing compound metabolic process"/>
    <property type="evidence" value="ECO:0007669"/>
    <property type="project" value="UniProtKB-ARBA"/>
</dbReference>
<feature type="binding site" evidence="13">
    <location>
        <position position="51"/>
    </location>
    <ligand>
        <name>Zn(2+)</name>
        <dbReference type="ChEBI" id="CHEBI:29105"/>
        <note>catalytic</note>
    </ligand>
</feature>
<evidence type="ECO:0000256" key="10">
    <source>
        <dbReference type="ARBA" id="ARBA00049252"/>
    </source>
</evidence>
<dbReference type="CDD" id="cd01283">
    <property type="entry name" value="cytidine_deaminase"/>
    <property type="match status" value="1"/>
</dbReference>
<feature type="binding site" evidence="13">
    <location>
        <position position="83"/>
    </location>
    <ligand>
        <name>Zn(2+)</name>
        <dbReference type="ChEBI" id="CHEBI:29105"/>
        <note>catalytic</note>
    </ligand>
</feature>
<evidence type="ECO:0000256" key="9">
    <source>
        <dbReference type="ARBA" id="ARBA00032005"/>
    </source>
</evidence>
<name>A0A2T2X7I6_9FIRM</name>
<dbReference type="Proteomes" id="UP000242699">
    <property type="component" value="Unassembled WGS sequence"/>
</dbReference>
<evidence type="ECO:0000256" key="1">
    <source>
        <dbReference type="ARBA" id="ARBA00001947"/>
    </source>
</evidence>
<dbReference type="EMBL" id="PXYT01000010">
    <property type="protein sequence ID" value="PSR30470.1"/>
    <property type="molecule type" value="Genomic_DNA"/>
</dbReference>
<dbReference type="AlphaFoldDB" id="A0A2T2X7I6"/>
<dbReference type="NCBIfam" id="TIGR01354">
    <property type="entry name" value="cyt_deam_tetra"/>
    <property type="match status" value="1"/>
</dbReference>
<dbReference type="GO" id="GO:0042802">
    <property type="term" value="F:identical protein binding"/>
    <property type="evidence" value="ECO:0007669"/>
    <property type="project" value="UniProtKB-ARBA"/>
</dbReference>
<reference evidence="16 17" key="1">
    <citation type="journal article" date="2014" name="BMC Genomics">
        <title>Comparison of environmental and isolate Sulfobacillus genomes reveals diverse carbon, sulfur, nitrogen, and hydrogen metabolisms.</title>
        <authorList>
            <person name="Justice N.B."/>
            <person name="Norman A."/>
            <person name="Brown C.T."/>
            <person name="Singh A."/>
            <person name="Thomas B.C."/>
            <person name="Banfield J.F."/>
        </authorList>
    </citation>
    <scope>NUCLEOTIDE SEQUENCE [LARGE SCALE GENOMIC DNA]</scope>
    <source>
        <strain evidence="16">AMDSBA1</strain>
    </source>
</reference>
<dbReference type="InterPro" id="IPR016193">
    <property type="entry name" value="Cytidine_deaminase-like"/>
</dbReference>
<feature type="active site" description="Proton donor" evidence="12">
    <location>
        <position position="53"/>
    </location>
</feature>
<dbReference type="NCBIfam" id="NF004064">
    <property type="entry name" value="PRK05578.1"/>
    <property type="match status" value="1"/>
</dbReference>
<dbReference type="InterPro" id="IPR002125">
    <property type="entry name" value="CMP_dCMP_dom"/>
</dbReference>
<comment type="catalytic activity">
    <reaction evidence="11 14">
        <text>cytidine + H2O + H(+) = uridine + NH4(+)</text>
        <dbReference type="Rhea" id="RHEA:16069"/>
        <dbReference type="ChEBI" id="CHEBI:15377"/>
        <dbReference type="ChEBI" id="CHEBI:15378"/>
        <dbReference type="ChEBI" id="CHEBI:16704"/>
        <dbReference type="ChEBI" id="CHEBI:17562"/>
        <dbReference type="ChEBI" id="CHEBI:28938"/>
        <dbReference type="EC" id="3.5.4.5"/>
    </reaction>
</comment>
<dbReference type="Gene3D" id="3.40.140.10">
    <property type="entry name" value="Cytidine Deaminase, domain 2"/>
    <property type="match status" value="1"/>
</dbReference>
<dbReference type="GO" id="GO:0008270">
    <property type="term" value="F:zinc ion binding"/>
    <property type="evidence" value="ECO:0007669"/>
    <property type="project" value="UniProtKB-UniRule"/>
</dbReference>
<dbReference type="GO" id="GO:0005829">
    <property type="term" value="C:cytosol"/>
    <property type="evidence" value="ECO:0007669"/>
    <property type="project" value="TreeGrafter"/>
</dbReference>
<evidence type="ECO:0000256" key="8">
    <source>
        <dbReference type="ARBA" id="ARBA00022833"/>
    </source>
</evidence>
<gene>
    <name evidence="16" type="ORF">C7B43_06045</name>
</gene>
<dbReference type="InterPro" id="IPR006262">
    <property type="entry name" value="Cyt_deam_tetra"/>
</dbReference>
<dbReference type="Pfam" id="PF00383">
    <property type="entry name" value="dCMP_cyt_deam_1"/>
    <property type="match status" value="1"/>
</dbReference>
<evidence type="ECO:0000256" key="12">
    <source>
        <dbReference type="PIRSR" id="PIRSR606262-1"/>
    </source>
</evidence>
<dbReference type="PROSITE" id="PS51747">
    <property type="entry name" value="CYT_DCMP_DEAMINASES_2"/>
    <property type="match status" value="1"/>
</dbReference>
<evidence type="ECO:0000256" key="13">
    <source>
        <dbReference type="PIRSR" id="PIRSR606262-3"/>
    </source>
</evidence>
<proteinExistence type="inferred from homology"/>
<sequence length="135" mass="14712">MDALRMRAVAVRGNAYVPYSRFPVGAALLTPGGEIYEGCNVENGSFPLSLCAERGAVAAAVAHGDREFEAVFIVGDRVQAMPCGGCRQVLSEFGDMHVYVSYGDGRSVNHYWLHELLPESFHFESPIQDDCGPEK</sequence>
<comment type="cofactor">
    <cofactor evidence="1 13 14">
        <name>Zn(2+)</name>
        <dbReference type="ChEBI" id="CHEBI:29105"/>
    </cofactor>
</comment>
<feature type="binding site" evidence="13">
    <location>
        <position position="86"/>
    </location>
    <ligand>
        <name>Zn(2+)</name>
        <dbReference type="ChEBI" id="CHEBI:29105"/>
        <note>catalytic</note>
    </ligand>
</feature>
<evidence type="ECO:0000256" key="3">
    <source>
        <dbReference type="ARBA" id="ARBA00006576"/>
    </source>
</evidence>
<evidence type="ECO:0000256" key="14">
    <source>
        <dbReference type="RuleBase" id="RU364006"/>
    </source>
</evidence>
<dbReference type="PROSITE" id="PS00903">
    <property type="entry name" value="CYT_DCMP_DEAMINASES_1"/>
    <property type="match status" value="1"/>
</dbReference>
<evidence type="ECO:0000313" key="16">
    <source>
        <dbReference type="EMBL" id="PSR30470.1"/>
    </source>
</evidence>
<dbReference type="SUPFAM" id="SSF53927">
    <property type="entry name" value="Cytidine deaminase-like"/>
    <property type="match status" value="1"/>
</dbReference>
<evidence type="ECO:0000256" key="7">
    <source>
        <dbReference type="ARBA" id="ARBA00022801"/>
    </source>
</evidence>
<comment type="catalytic activity">
    <reaction evidence="10 14">
        <text>2'-deoxycytidine + H2O + H(+) = 2'-deoxyuridine + NH4(+)</text>
        <dbReference type="Rhea" id="RHEA:13433"/>
        <dbReference type="ChEBI" id="CHEBI:15377"/>
        <dbReference type="ChEBI" id="CHEBI:15378"/>
        <dbReference type="ChEBI" id="CHEBI:15698"/>
        <dbReference type="ChEBI" id="CHEBI:16450"/>
        <dbReference type="ChEBI" id="CHEBI:28938"/>
        <dbReference type="EC" id="3.5.4.5"/>
    </reaction>
</comment>
<comment type="similarity">
    <text evidence="3 14">Belongs to the cytidine and deoxycytidylate deaminase family.</text>
</comment>
<dbReference type="PANTHER" id="PTHR11644">
    <property type="entry name" value="CYTIDINE DEAMINASE"/>
    <property type="match status" value="1"/>
</dbReference>
<evidence type="ECO:0000256" key="4">
    <source>
        <dbReference type="ARBA" id="ARBA00012783"/>
    </source>
</evidence>
<keyword evidence="7 14" id="KW-0378">Hydrolase</keyword>
<protein>
    <recommendedName>
        <fullName evidence="5 14">Cytidine deaminase</fullName>
        <ecNumber evidence="4 14">3.5.4.5</ecNumber>
    </recommendedName>
    <alternativeName>
        <fullName evidence="9 14">Cytidine aminohydrolase</fullName>
    </alternativeName>
</protein>
<comment type="function">
    <text evidence="2 14">This enzyme scavenges exogenous and endogenous cytidine and 2'-deoxycytidine for UMP synthesis.</text>
</comment>
<keyword evidence="6 13" id="KW-0479">Metal-binding</keyword>
<dbReference type="EC" id="3.5.4.5" evidence="4 14"/>
<organism evidence="16 17">
    <name type="scientific">Sulfobacillus benefaciens</name>
    <dbReference type="NCBI Taxonomy" id="453960"/>
    <lineage>
        <taxon>Bacteria</taxon>
        <taxon>Bacillati</taxon>
        <taxon>Bacillota</taxon>
        <taxon>Clostridia</taxon>
        <taxon>Eubacteriales</taxon>
        <taxon>Clostridiales Family XVII. Incertae Sedis</taxon>
        <taxon>Sulfobacillus</taxon>
    </lineage>
</organism>
<dbReference type="GO" id="GO:0004126">
    <property type="term" value="F:cytidine deaminase activity"/>
    <property type="evidence" value="ECO:0007669"/>
    <property type="project" value="UniProtKB-UniRule"/>
</dbReference>
<evidence type="ECO:0000256" key="11">
    <source>
        <dbReference type="ARBA" id="ARBA00049558"/>
    </source>
</evidence>
<comment type="caution">
    <text evidence="16">The sequence shown here is derived from an EMBL/GenBank/DDBJ whole genome shotgun (WGS) entry which is preliminary data.</text>
</comment>
<dbReference type="PANTHER" id="PTHR11644:SF2">
    <property type="entry name" value="CYTIDINE DEAMINASE"/>
    <property type="match status" value="1"/>
</dbReference>
<evidence type="ECO:0000256" key="5">
    <source>
        <dbReference type="ARBA" id="ARBA00018266"/>
    </source>
</evidence>
<dbReference type="InterPro" id="IPR016192">
    <property type="entry name" value="APOBEC/CMP_deaminase_Zn-bd"/>
</dbReference>
<dbReference type="GO" id="GO:0055086">
    <property type="term" value="P:nucleobase-containing small molecule metabolic process"/>
    <property type="evidence" value="ECO:0007669"/>
    <property type="project" value="UniProtKB-ARBA"/>
</dbReference>
<dbReference type="InterPro" id="IPR050202">
    <property type="entry name" value="Cyt/Deoxycyt_deaminase"/>
</dbReference>
<dbReference type="FunFam" id="3.40.140.10:FF:000008">
    <property type="entry name" value="Cytidine deaminase"/>
    <property type="match status" value="1"/>
</dbReference>
<keyword evidence="8 13" id="KW-0862">Zinc</keyword>
<feature type="domain" description="CMP/dCMP-type deaminase" evidence="15">
    <location>
        <begin position="1"/>
        <end position="124"/>
    </location>
</feature>